<dbReference type="OrthoDB" id="18170at2759"/>
<dbReference type="PROSITE" id="PS51194">
    <property type="entry name" value="HELICASE_CTER"/>
    <property type="match status" value="1"/>
</dbReference>
<evidence type="ECO:0000313" key="8">
    <source>
        <dbReference type="EMBL" id="KAG2224852.1"/>
    </source>
</evidence>
<organism evidence="8 9">
    <name type="scientific">Circinella minor</name>
    <dbReference type="NCBI Taxonomy" id="1195481"/>
    <lineage>
        <taxon>Eukaryota</taxon>
        <taxon>Fungi</taxon>
        <taxon>Fungi incertae sedis</taxon>
        <taxon>Mucoromycota</taxon>
        <taxon>Mucoromycotina</taxon>
        <taxon>Mucoromycetes</taxon>
        <taxon>Mucorales</taxon>
        <taxon>Lichtheimiaceae</taxon>
        <taxon>Circinella</taxon>
    </lineage>
</organism>
<keyword evidence="2" id="KW-0547">Nucleotide-binding</keyword>
<dbReference type="CDD" id="cd23022">
    <property type="entry name" value="zf-HIT_DDX59"/>
    <property type="match status" value="1"/>
</dbReference>
<dbReference type="PANTHER" id="PTHR47958">
    <property type="entry name" value="ATP-DEPENDENT RNA HELICASE DBP3"/>
    <property type="match status" value="1"/>
</dbReference>
<dbReference type="SMART" id="SM00490">
    <property type="entry name" value="HELICc"/>
    <property type="match status" value="1"/>
</dbReference>
<evidence type="ECO:0000259" key="6">
    <source>
        <dbReference type="PROSITE" id="PS51192"/>
    </source>
</evidence>
<feature type="domain" description="Helicase ATP-binding" evidence="6">
    <location>
        <begin position="234"/>
        <end position="417"/>
    </location>
</feature>
<evidence type="ECO:0000256" key="1">
    <source>
        <dbReference type="ARBA" id="ARBA00012552"/>
    </source>
</evidence>
<keyword evidence="5" id="KW-0067">ATP-binding</keyword>
<evidence type="ECO:0000256" key="3">
    <source>
        <dbReference type="ARBA" id="ARBA00022801"/>
    </source>
</evidence>
<dbReference type="EC" id="3.6.4.13" evidence="1"/>
<accession>A0A8H7S8R0</accession>
<dbReference type="AlphaFoldDB" id="A0A8H7S8R0"/>
<keyword evidence="3" id="KW-0378">Hydrolase</keyword>
<dbReference type="Proteomes" id="UP000646827">
    <property type="component" value="Unassembled WGS sequence"/>
</dbReference>
<dbReference type="PROSITE" id="PS51192">
    <property type="entry name" value="HELICASE_ATP_BIND_1"/>
    <property type="match status" value="1"/>
</dbReference>
<dbReference type="Gene3D" id="3.40.50.300">
    <property type="entry name" value="P-loop containing nucleotide triphosphate hydrolases"/>
    <property type="match status" value="2"/>
</dbReference>
<evidence type="ECO:0000256" key="2">
    <source>
        <dbReference type="ARBA" id="ARBA00022741"/>
    </source>
</evidence>
<dbReference type="CDD" id="cd00268">
    <property type="entry name" value="DEADc"/>
    <property type="match status" value="1"/>
</dbReference>
<dbReference type="GO" id="GO:0003724">
    <property type="term" value="F:RNA helicase activity"/>
    <property type="evidence" value="ECO:0007669"/>
    <property type="project" value="UniProtKB-EC"/>
</dbReference>
<dbReference type="InterPro" id="IPR001650">
    <property type="entry name" value="Helicase_C-like"/>
</dbReference>
<dbReference type="GO" id="GO:0003676">
    <property type="term" value="F:nucleic acid binding"/>
    <property type="evidence" value="ECO:0007669"/>
    <property type="project" value="InterPro"/>
</dbReference>
<dbReference type="InterPro" id="IPR027417">
    <property type="entry name" value="P-loop_NTPase"/>
</dbReference>
<dbReference type="InterPro" id="IPR014001">
    <property type="entry name" value="Helicase_ATP-bd"/>
</dbReference>
<dbReference type="CDD" id="cd18787">
    <property type="entry name" value="SF2_C_DEAD"/>
    <property type="match status" value="1"/>
</dbReference>
<dbReference type="GO" id="GO:0016787">
    <property type="term" value="F:hydrolase activity"/>
    <property type="evidence" value="ECO:0007669"/>
    <property type="project" value="UniProtKB-KW"/>
</dbReference>
<feature type="non-terminal residue" evidence="8">
    <location>
        <position position="1"/>
    </location>
</feature>
<name>A0A8H7S8R0_9FUNG</name>
<dbReference type="SMART" id="SM00487">
    <property type="entry name" value="DEXDc"/>
    <property type="match status" value="1"/>
</dbReference>
<evidence type="ECO:0000256" key="4">
    <source>
        <dbReference type="ARBA" id="ARBA00022806"/>
    </source>
</evidence>
<dbReference type="InterPro" id="IPR011545">
    <property type="entry name" value="DEAD/DEAH_box_helicase_dom"/>
</dbReference>
<dbReference type="EMBL" id="JAEPRB010000036">
    <property type="protein sequence ID" value="KAG2224852.1"/>
    <property type="molecule type" value="Genomic_DNA"/>
</dbReference>
<dbReference type="Pfam" id="PF00270">
    <property type="entry name" value="DEAD"/>
    <property type="match status" value="1"/>
</dbReference>
<dbReference type="SUPFAM" id="SSF52540">
    <property type="entry name" value="P-loop containing nucleoside triphosphate hydrolases"/>
    <property type="match status" value="2"/>
</dbReference>
<keyword evidence="4" id="KW-0347">Helicase</keyword>
<feature type="domain" description="Helicase C-terminal" evidence="7">
    <location>
        <begin position="438"/>
        <end position="618"/>
    </location>
</feature>
<sequence>NATLDQYNTSPQLQYKRRINSIPDHNDEHDKNNSITVLGTYGSNVDLAIINNGSTVATSTIRNSHNQKEEEYHDDENEPIKQYSSEQRLIIPNSEEPSCIICGKYGEYINDDTDNDICSRECKAIDTDMNASSYVSLQKQQQDHHVLTVHQSSSIAQNVHAKLTNYQESSSVTNMPEDQIKLMLQAHEINVKGKNIPRPIVSFDQCHQVFGQQLLDNLDRQGWSMATSVQRQAVPVMLAGRDVTVISPARSGKTGAFVLPILAHCQSLSVMYRHKRRSGPYAIILSPTRTLCVQIEATIKRLAKGIQNIRTALLVGGEPWHDQLHRLRKGVQIVIGTPGRVSDMSIHHPHMLRIWRTRILILDEADILFASAMKKQVRAILNKLPDKLVRQYGYFSTGISPDQAKILHRMTNPIEIRVGEPNEKEEKRAVQQLGSVANVKQTLLWVENPSKTKRLLSILDDPKYFSAPVLVFTESNLTVLKLTQTIQKKKKYNHWRIVAMDSEKSLKERTAILEGMNSNPPKWDVVISTDVLARGIDLPSVNLVINYDMANTIPDYIHRINRAMISESANQGVTVKRKRGWAITFINKDHKNLFGQLYQGLSNKSPVDVTPLPSEIKQDCL</sequence>
<proteinExistence type="predicted"/>
<keyword evidence="9" id="KW-1185">Reference proteome</keyword>
<evidence type="ECO:0000256" key="5">
    <source>
        <dbReference type="ARBA" id="ARBA00022840"/>
    </source>
</evidence>
<dbReference type="GO" id="GO:0005524">
    <property type="term" value="F:ATP binding"/>
    <property type="evidence" value="ECO:0007669"/>
    <property type="project" value="UniProtKB-KW"/>
</dbReference>
<evidence type="ECO:0000259" key="7">
    <source>
        <dbReference type="PROSITE" id="PS51194"/>
    </source>
</evidence>
<reference evidence="8 9" key="1">
    <citation type="submission" date="2020-12" db="EMBL/GenBank/DDBJ databases">
        <title>Metabolic potential, ecology and presence of endohyphal bacteria is reflected in genomic diversity of Mucoromycotina.</title>
        <authorList>
            <person name="Muszewska A."/>
            <person name="Okrasinska A."/>
            <person name="Steczkiewicz K."/>
            <person name="Drgas O."/>
            <person name="Orlowska M."/>
            <person name="Perlinska-Lenart U."/>
            <person name="Aleksandrzak-Piekarczyk T."/>
            <person name="Szatraj K."/>
            <person name="Zielenkiewicz U."/>
            <person name="Pilsyk S."/>
            <person name="Malc E."/>
            <person name="Mieczkowski P."/>
            <person name="Kruszewska J.S."/>
            <person name="Biernat P."/>
            <person name="Pawlowska J."/>
        </authorList>
    </citation>
    <scope>NUCLEOTIDE SEQUENCE [LARGE SCALE GENOMIC DNA]</scope>
    <source>
        <strain evidence="8 9">CBS 142.35</strain>
    </source>
</reference>
<evidence type="ECO:0000313" key="9">
    <source>
        <dbReference type="Proteomes" id="UP000646827"/>
    </source>
</evidence>
<comment type="caution">
    <text evidence="8">The sequence shown here is derived from an EMBL/GenBank/DDBJ whole genome shotgun (WGS) entry which is preliminary data.</text>
</comment>
<protein>
    <recommendedName>
        <fullName evidence="1">RNA helicase</fullName>
        <ecNumber evidence="1">3.6.4.13</ecNumber>
    </recommendedName>
</protein>
<gene>
    <name evidence="8" type="ORF">INT45_008034</name>
</gene>
<dbReference type="Gene3D" id="3.30.60.220">
    <property type="match status" value="1"/>
</dbReference>
<dbReference type="Pfam" id="PF00271">
    <property type="entry name" value="Helicase_C"/>
    <property type="match status" value="1"/>
</dbReference>
<dbReference type="InterPro" id="IPR044742">
    <property type="entry name" value="DEAD/DEAH_RhlB"/>
</dbReference>